<dbReference type="SUPFAM" id="SSF53335">
    <property type="entry name" value="S-adenosyl-L-methionine-dependent methyltransferases"/>
    <property type="match status" value="1"/>
</dbReference>
<dbReference type="GO" id="GO:0008168">
    <property type="term" value="F:methyltransferase activity"/>
    <property type="evidence" value="ECO:0007669"/>
    <property type="project" value="UniProtKB-KW"/>
</dbReference>
<dbReference type="OrthoDB" id="213472at2"/>
<keyword evidence="1 3" id="KW-0808">Transferase</keyword>
<gene>
    <name evidence="3" type="ORF">CW354_07865</name>
</gene>
<evidence type="ECO:0000259" key="2">
    <source>
        <dbReference type="Pfam" id="PF13649"/>
    </source>
</evidence>
<evidence type="ECO:0000313" key="3">
    <source>
        <dbReference type="EMBL" id="PQA88213.1"/>
    </source>
</evidence>
<dbReference type="RefSeq" id="WP_104829458.1">
    <property type="nucleotide sequence ID" value="NZ_PJCH01000005.1"/>
</dbReference>
<dbReference type="PANTHER" id="PTHR43861">
    <property type="entry name" value="TRANS-ACONITATE 2-METHYLTRANSFERASE-RELATED"/>
    <property type="match status" value="1"/>
</dbReference>
<feature type="domain" description="Methyltransferase" evidence="2">
    <location>
        <begin position="50"/>
        <end position="148"/>
    </location>
</feature>
<sequence>MADNQPPSQPFNKDHAEAYDARWKPLSPLSEAMHLLSRGALDGLADNARILCAGVGTGAEILYLGKIYPGWRFTGFDPSEAMLGVCRANLDAAGLSDRCELHHGVVDTLPQSAPFDAATSFLVSHFLTDTDERGAFFHAVAQRLRPGGVFVNADLAPDRSDSSYPALMDIWLNTLALADMDEAGRDRYEEMFGKAVAAHTPEEVEALIAANGFDRPVRYYQAAMIYVWAARKSAA</sequence>
<dbReference type="InterPro" id="IPR041698">
    <property type="entry name" value="Methyltransf_25"/>
</dbReference>
<dbReference type="EMBL" id="PJCH01000005">
    <property type="protein sequence ID" value="PQA88213.1"/>
    <property type="molecule type" value="Genomic_DNA"/>
</dbReference>
<dbReference type="Pfam" id="PF13649">
    <property type="entry name" value="Methyltransf_25"/>
    <property type="match status" value="1"/>
</dbReference>
<name>A0A2S7K6S9_9PROT</name>
<keyword evidence="3" id="KW-0489">Methyltransferase</keyword>
<dbReference type="Gene3D" id="3.40.50.150">
    <property type="entry name" value="Vaccinia Virus protein VP39"/>
    <property type="match status" value="1"/>
</dbReference>
<accession>A0A2S7K6S9</accession>
<reference evidence="3 4" key="1">
    <citation type="submission" date="2017-12" db="EMBL/GenBank/DDBJ databases">
        <authorList>
            <person name="Hurst M.R.H."/>
        </authorList>
    </citation>
    <scope>NUCLEOTIDE SEQUENCE [LARGE SCALE GENOMIC DNA]</scope>
    <source>
        <strain evidence="3 4">SY-3-19</strain>
    </source>
</reference>
<dbReference type="GO" id="GO:0032259">
    <property type="term" value="P:methylation"/>
    <property type="evidence" value="ECO:0007669"/>
    <property type="project" value="UniProtKB-KW"/>
</dbReference>
<dbReference type="CDD" id="cd02440">
    <property type="entry name" value="AdoMet_MTases"/>
    <property type="match status" value="1"/>
</dbReference>
<protein>
    <submittedName>
        <fullName evidence="3">SAM-dependent methyltransferase</fullName>
    </submittedName>
</protein>
<dbReference type="InterPro" id="IPR029063">
    <property type="entry name" value="SAM-dependent_MTases_sf"/>
</dbReference>
<evidence type="ECO:0000313" key="4">
    <source>
        <dbReference type="Proteomes" id="UP000239504"/>
    </source>
</evidence>
<comment type="caution">
    <text evidence="3">The sequence shown here is derived from an EMBL/GenBank/DDBJ whole genome shotgun (WGS) entry which is preliminary data.</text>
</comment>
<keyword evidence="4" id="KW-1185">Reference proteome</keyword>
<dbReference type="Proteomes" id="UP000239504">
    <property type="component" value="Unassembled WGS sequence"/>
</dbReference>
<evidence type="ECO:0000256" key="1">
    <source>
        <dbReference type="ARBA" id="ARBA00022679"/>
    </source>
</evidence>
<dbReference type="PANTHER" id="PTHR43861:SF3">
    <property type="entry name" value="PUTATIVE (AFU_ORTHOLOGUE AFUA_2G14390)-RELATED"/>
    <property type="match status" value="1"/>
</dbReference>
<organism evidence="3 4">
    <name type="scientific">Hyphococcus luteus</name>
    <dbReference type="NCBI Taxonomy" id="2058213"/>
    <lineage>
        <taxon>Bacteria</taxon>
        <taxon>Pseudomonadati</taxon>
        <taxon>Pseudomonadota</taxon>
        <taxon>Alphaproteobacteria</taxon>
        <taxon>Parvularculales</taxon>
        <taxon>Parvularculaceae</taxon>
        <taxon>Hyphococcus</taxon>
    </lineage>
</organism>
<dbReference type="AlphaFoldDB" id="A0A2S7K6S9"/>
<proteinExistence type="predicted"/>